<accession>A0A5M4BBS2</accession>
<keyword evidence="2" id="KW-1185">Reference proteome</keyword>
<evidence type="ECO:0000313" key="2">
    <source>
        <dbReference type="Proteomes" id="UP000398217"/>
    </source>
</evidence>
<sequence>MNIDINQNYWLTVEPYVYINFTQNSVLLYNTLDAAYTESTNPLIVELMRQICVKENCGVCLLTSKNLTNDDVRSFIIDIREKFIGDILPVALSEGRPVQLISLLNFQQDKMRLNDDKMKENIEPSISIGENILENLHEVNLFFEEKNDLGIEVYSDILIQMENVPRINLCGEFLKYPQLPLLVNFLSKTQGNKAIVTDYQDINVNDILTANLDEGYSFQVNVDFPLDNKKQWDSLITLISSSKRKIKFVFGIKNEADIDEVEKMIIDYKIEDYQFSPIYNSQNIDFFKDNVFLTKDDIFSTPLSMKEIFANQTLNTYNFGRIFIKSNGDVLTKKNTKPIGNIKKDTIKKIIFDEISEGNSWLEIRNQQPCSNCLYQWLCPSPSEYEKAINKPNLCHVEP</sequence>
<dbReference type="OrthoDB" id="1044640at2"/>
<dbReference type="EMBL" id="BLBC01000018">
    <property type="protein sequence ID" value="GET47033.1"/>
    <property type="molecule type" value="Genomic_DNA"/>
</dbReference>
<gene>
    <name evidence="1" type="ORF">RCZ01_23350</name>
</gene>
<organism evidence="1 2">
    <name type="scientific">Capnocytophaga felis</name>
    <dbReference type="NCBI Taxonomy" id="2267611"/>
    <lineage>
        <taxon>Bacteria</taxon>
        <taxon>Pseudomonadati</taxon>
        <taxon>Bacteroidota</taxon>
        <taxon>Flavobacteriia</taxon>
        <taxon>Flavobacteriales</taxon>
        <taxon>Flavobacteriaceae</taxon>
        <taxon>Capnocytophaga</taxon>
    </lineage>
</organism>
<name>A0A5M4BBS2_9FLAO</name>
<protein>
    <recommendedName>
        <fullName evidence="3">TIGR04150 pseudo-rSAM protein</fullName>
    </recommendedName>
</protein>
<dbReference type="RefSeq" id="WP_155285648.1">
    <property type="nucleotide sequence ID" value="NZ_BLBC01000018.1"/>
</dbReference>
<reference evidence="2" key="1">
    <citation type="journal article" date="2020" name="Int. J. Syst. Evol. Microbiol.">
        <title>Capnocytophaga felis sp. nov. isolated from the feline oral cavity.</title>
        <authorList>
            <person name="Suzuki M."/>
            <person name="Umeda K."/>
            <person name="Kimura M."/>
            <person name="Imaoka K."/>
            <person name="Morikawa S."/>
            <person name="Maeda K."/>
        </authorList>
    </citation>
    <scope>NUCLEOTIDE SEQUENCE [LARGE SCALE GENOMIC DNA]</scope>
    <source>
        <strain evidence="2">KC07070</strain>
    </source>
</reference>
<dbReference type="InterPro" id="IPR026418">
    <property type="entry name" value="Pseudo_rSAM"/>
</dbReference>
<dbReference type="NCBIfam" id="TIGR04150">
    <property type="entry name" value="pseudo_rSAM_GG"/>
    <property type="match status" value="1"/>
</dbReference>
<dbReference type="Proteomes" id="UP000398217">
    <property type="component" value="Unassembled WGS sequence"/>
</dbReference>
<dbReference type="AlphaFoldDB" id="A0A5M4BBS2"/>
<evidence type="ECO:0008006" key="3">
    <source>
        <dbReference type="Google" id="ProtNLM"/>
    </source>
</evidence>
<proteinExistence type="predicted"/>
<evidence type="ECO:0000313" key="1">
    <source>
        <dbReference type="EMBL" id="GET47033.1"/>
    </source>
</evidence>
<comment type="caution">
    <text evidence="1">The sequence shown here is derived from an EMBL/GenBank/DDBJ whole genome shotgun (WGS) entry which is preliminary data.</text>
</comment>